<accession>I3TRT5</accession>
<geneLocation type="plasmid" evidence="4 5">
    <name>pTM1</name>
</geneLocation>
<dbReference type="AlphaFoldDB" id="I3TRT5"/>
<dbReference type="Gene3D" id="3.90.1580.10">
    <property type="entry name" value="paralog of FGE (formylglycine-generating enzyme)"/>
    <property type="match status" value="1"/>
</dbReference>
<keyword evidence="5" id="KW-1185">Reference proteome</keyword>
<evidence type="ECO:0000313" key="4">
    <source>
        <dbReference type="EMBL" id="AFK55473.1"/>
    </source>
</evidence>
<dbReference type="PANTHER" id="PTHR23150:SF19">
    <property type="entry name" value="FORMYLGLYCINE-GENERATING ENZYME"/>
    <property type="match status" value="1"/>
</dbReference>
<dbReference type="SUPFAM" id="SSF56436">
    <property type="entry name" value="C-type lectin-like"/>
    <property type="match status" value="1"/>
</dbReference>
<feature type="coiled-coil region" evidence="1">
    <location>
        <begin position="435"/>
        <end position="462"/>
    </location>
</feature>
<evidence type="ECO:0000256" key="2">
    <source>
        <dbReference type="SAM" id="MobiDB-lite"/>
    </source>
</evidence>
<dbReference type="PANTHER" id="PTHR23150">
    <property type="entry name" value="SULFATASE MODIFYING FACTOR 1, 2"/>
    <property type="match status" value="1"/>
</dbReference>
<evidence type="ECO:0000256" key="1">
    <source>
        <dbReference type="SAM" id="Coils"/>
    </source>
</evidence>
<protein>
    <recommendedName>
        <fullName evidence="3">Sulfatase-modifying factor enzyme-like domain-containing protein</fullName>
    </recommendedName>
</protein>
<dbReference type="KEGG" id="tmo:TMO_a0070"/>
<sequence length="550" mass="58177">MGERWWLAAIVLVLMAGQVDAAEPWPEKMFNPAPAAGDVVLPMPCGGSMVFRRVAHPADGPLDDVLVEAGDAGAALSPIDGRRIEAVAGGFTDPARPGERYYLLAKYELTEAQRRALLGDCARPTIRTRLPAVEMSWFDAVDLGRRYTEWLMAEAPDTLPGRAGMTGFVRLPTEAEWEYAARGGAAVATETFLARHAPMPDGPPSDYAWHQGSRSAGGKLHPVGLLKPDPLGLHDMLGNAAELTQEPFRLNRRGRPHGQAGGLAVRGGDITTPADRLGSADRRELPPFDARTGRPATGRTIGARFAIGLPAVTSQERLGEISAAWERMSEANAMLARIRGEDGGGDPVARLETLAAGLPDEAARAELAGLGREIREVLAESNAARDRALRAVMNAGALSGYRVRGDALRLDAVARAVDEVARPTLEKMRKQAGSGSRAKAMLAEAEAAVAEMEARRAGLARALARSTEAYVEAVVRLARDYPSAVVARQAAPVRAALVARGAQDMAELLDVFLRHVADFGGAGAPDGTAWTADLTRTGGAAAAEEVGVAE</sequence>
<name>I3TRT5_TISMK</name>
<dbReference type="Proteomes" id="UP000005258">
    <property type="component" value="Plasmid pTM1"/>
</dbReference>
<keyword evidence="1" id="KW-0175">Coiled coil</keyword>
<dbReference type="RefSeq" id="WP_014747150.1">
    <property type="nucleotide sequence ID" value="NC_017957.2"/>
</dbReference>
<reference evidence="4 5" key="1">
    <citation type="journal article" date="2012" name="J. Am. Chem. Soc.">
        <title>Bacterial biosynthesis and maturation of the didemnin anti-cancer agents.</title>
        <authorList>
            <person name="Xu Y."/>
            <person name="Kersten R.D."/>
            <person name="Nam S.J."/>
            <person name="Lu L."/>
            <person name="Al-Suwailem A.M."/>
            <person name="Zheng H."/>
            <person name="Fenical W."/>
            <person name="Dorrestein P.C."/>
            <person name="Moore B.S."/>
            <person name="Qian P.Y."/>
        </authorList>
    </citation>
    <scope>NUCLEOTIDE SEQUENCE [LARGE SCALE GENOMIC DNA]</scope>
    <source>
        <strain evidence="4 5">KA081020-065</strain>
    </source>
</reference>
<gene>
    <name evidence="4" type="ordered locus">TMO_a0070</name>
</gene>
<dbReference type="InterPro" id="IPR051043">
    <property type="entry name" value="Sulfatase_Mod_Factor_Kinase"/>
</dbReference>
<dbReference type="InterPro" id="IPR005532">
    <property type="entry name" value="SUMF_dom"/>
</dbReference>
<organism evidence="4 5">
    <name type="scientific">Tistrella mobilis (strain KA081020-065)</name>
    <dbReference type="NCBI Taxonomy" id="1110502"/>
    <lineage>
        <taxon>Bacteria</taxon>
        <taxon>Pseudomonadati</taxon>
        <taxon>Pseudomonadota</taxon>
        <taxon>Alphaproteobacteria</taxon>
        <taxon>Geminicoccales</taxon>
        <taxon>Geminicoccaceae</taxon>
        <taxon>Tistrella</taxon>
    </lineage>
</organism>
<dbReference type="Pfam" id="PF03781">
    <property type="entry name" value="FGE-sulfatase"/>
    <property type="match status" value="1"/>
</dbReference>
<feature type="region of interest" description="Disordered" evidence="2">
    <location>
        <begin position="251"/>
        <end position="296"/>
    </location>
</feature>
<proteinExistence type="predicted"/>
<dbReference type="PATRIC" id="fig|1110502.3.peg.3728"/>
<evidence type="ECO:0000313" key="5">
    <source>
        <dbReference type="Proteomes" id="UP000005258"/>
    </source>
</evidence>
<keyword evidence="4" id="KW-0614">Plasmid</keyword>
<feature type="domain" description="Sulfatase-modifying factor enzyme-like" evidence="3">
    <location>
        <begin position="125"/>
        <end position="272"/>
    </location>
</feature>
<dbReference type="GO" id="GO:0120147">
    <property type="term" value="F:formylglycine-generating oxidase activity"/>
    <property type="evidence" value="ECO:0007669"/>
    <property type="project" value="TreeGrafter"/>
</dbReference>
<dbReference type="EMBL" id="CP003237">
    <property type="protein sequence ID" value="AFK55473.1"/>
    <property type="molecule type" value="Genomic_DNA"/>
</dbReference>
<evidence type="ECO:0000259" key="3">
    <source>
        <dbReference type="Pfam" id="PF03781"/>
    </source>
</evidence>
<dbReference type="HOGENOM" id="CLU_023180_0_0_5"/>
<dbReference type="InterPro" id="IPR016187">
    <property type="entry name" value="CTDL_fold"/>
</dbReference>
<dbReference type="InterPro" id="IPR042095">
    <property type="entry name" value="SUMF_sf"/>
</dbReference>